<feature type="transmembrane region" description="Helical" evidence="1">
    <location>
        <begin position="41"/>
        <end position="59"/>
    </location>
</feature>
<dbReference type="Ensembl" id="ENSSSCT00065047029.1">
    <property type="protein sequence ID" value="ENSSSCP00065020231.1"/>
    <property type="gene ID" value="ENSSSCG00065034555.1"/>
</dbReference>
<dbReference type="Ensembl" id="ENSSSCT00025090636.1">
    <property type="protein sequence ID" value="ENSSSCP00025039710.1"/>
    <property type="gene ID" value="ENSSSCG00025066020.1"/>
</dbReference>
<dbReference type="Proteomes" id="UP000694570">
    <property type="component" value="Unplaced"/>
</dbReference>
<keyword evidence="1" id="KW-0472">Membrane</keyword>
<dbReference type="Ensembl" id="ENSSSCT00030095001.1">
    <property type="protein sequence ID" value="ENSSSCP00030043776.1"/>
    <property type="gene ID" value="ENSSSCG00030067950.1"/>
</dbReference>
<organism evidence="2 3">
    <name type="scientific">Sus scrofa</name>
    <name type="common">Pig</name>
    <dbReference type="NCBI Taxonomy" id="9823"/>
    <lineage>
        <taxon>Eukaryota</taxon>
        <taxon>Metazoa</taxon>
        <taxon>Chordata</taxon>
        <taxon>Craniata</taxon>
        <taxon>Vertebrata</taxon>
        <taxon>Euteleostomi</taxon>
        <taxon>Mammalia</taxon>
        <taxon>Eutheria</taxon>
        <taxon>Laurasiatheria</taxon>
        <taxon>Artiodactyla</taxon>
        <taxon>Suina</taxon>
        <taxon>Suidae</taxon>
        <taxon>Sus</taxon>
    </lineage>
</organism>
<dbReference type="Ensembl" id="ENSSSCT00025090598.1">
    <property type="protein sequence ID" value="ENSSSCP00025039698.1"/>
    <property type="gene ID" value="ENSSSCG00025066020.1"/>
</dbReference>
<name>A0A8D0T722_PIG</name>
<keyword evidence="1" id="KW-1133">Transmembrane helix</keyword>
<reference evidence="2" key="1">
    <citation type="submission" date="2025-05" db="UniProtKB">
        <authorList>
            <consortium name="Ensembl"/>
        </authorList>
    </citation>
    <scope>IDENTIFICATION</scope>
</reference>
<dbReference type="Proteomes" id="UP000694571">
    <property type="component" value="Unplaced"/>
</dbReference>
<dbReference type="Proteomes" id="UP000694723">
    <property type="component" value="Unplaced"/>
</dbReference>
<dbReference type="Ensembl" id="ENSSSCT00050007997.1">
    <property type="protein sequence ID" value="ENSSSCP00050003404.1"/>
    <property type="gene ID" value="ENSSSCG00050005885.1"/>
</dbReference>
<evidence type="ECO:0000313" key="3">
    <source>
        <dbReference type="Proteomes" id="UP000694727"/>
    </source>
</evidence>
<sequence length="89" mass="10210">MLILYPALINLFIRSNSFSVESLGFSIYSIMSSAYSDDFTSSRPIWILFISFVCLIAVFRTSNTMLNKIGERRYPCPDFSRKAFSAFLL</sequence>
<accession>A0A8D0T722</accession>
<proteinExistence type="predicted"/>
<dbReference type="Proteomes" id="UP000694725">
    <property type="component" value="Unplaced"/>
</dbReference>
<keyword evidence="1" id="KW-0812">Transmembrane</keyword>
<dbReference type="Proteomes" id="UP000694720">
    <property type="component" value="Unplaced"/>
</dbReference>
<dbReference type="Ensembl" id="ENSSSCT00035105702.1">
    <property type="protein sequence ID" value="ENSSSCP00035045441.1"/>
    <property type="gene ID" value="ENSSSCG00035077579.1"/>
</dbReference>
<dbReference type="Ensembl" id="ENSSSCT00060038079.1">
    <property type="protein sequence ID" value="ENSSSCP00060016185.1"/>
    <property type="gene ID" value="ENSSSCG00060028161.1"/>
</dbReference>
<dbReference type="AlphaFoldDB" id="A0A8D0T722"/>
<protein>
    <submittedName>
        <fullName evidence="2">Uncharacterized protein</fullName>
    </submittedName>
</protein>
<dbReference type="Proteomes" id="UP000694727">
    <property type="component" value="Unplaced"/>
</dbReference>
<evidence type="ECO:0000256" key="1">
    <source>
        <dbReference type="SAM" id="Phobius"/>
    </source>
</evidence>
<evidence type="ECO:0000313" key="2">
    <source>
        <dbReference type="Ensembl" id="ENSSSCP00025039710.1"/>
    </source>
</evidence>